<dbReference type="Pfam" id="PF00515">
    <property type="entry name" value="TPR_1"/>
    <property type="match status" value="1"/>
</dbReference>
<dbReference type="InterPro" id="IPR043504">
    <property type="entry name" value="Peptidase_S1_PA_chymotrypsin"/>
</dbReference>
<dbReference type="SUPFAM" id="SSF50494">
    <property type="entry name" value="Trypsin-like serine proteases"/>
    <property type="match status" value="1"/>
</dbReference>
<feature type="chain" id="PRO_5010202309" evidence="3">
    <location>
        <begin position="24"/>
        <end position="452"/>
    </location>
</feature>
<sequence length="452" mass="50229">MLTLYPVMLGAFLSALHAPFAAAETPEQILAEASPFVVSVDMVDANGKLLGQGSGVVMGTGRVITTCDVARKGKNGQVRRAGTAFKAVLQYVQADNLCHLNVPHLQSPPIARGTAKKLRIDQRVYAVGAPGKKQGQKEQRGGKPILSKGHISRLRPYRGSQYILSSAAISSAFSGGGLFDSDGELIGILSPQRVEGENLAFVLPVDWIEEPPHETKGPKGANEPQQVRAGSARKNNNGLDWLNRSLALEKKADWRALLKLSQQEVKRDPSNAVAWFSAGVAFTNLKQYNEAVDAYREAIRNQAEYGAAWHNLGVAYANLKDYDDAIQSYEDALRIQPDNAEVWYDLGNTYRERKQYPYAIHAYRQSLGINPENSRAWYNLGITYDDLKLYDESAEAYQETVRIQPENADAWYNLGLAYAMLEERGKMRDIYQALRKLDPARAELYFNTYILP</sequence>
<dbReference type="PANTHER" id="PTHR12558">
    <property type="entry name" value="CELL DIVISION CYCLE 16,23,27"/>
    <property type="match status" value="1"/>
</dbReference>
<accession>A0A1I5EEK1</accession>
<dbReference type="Pfam" id="PF13174">
    <property type="entry name" value="TPR_6"/>
    <property type="match status" value="1"/>
</dbReference>
<keyword evidence="1" id="KW-0802">TPR repeat</keyword>
<evidence type="ECO:0000313" key="4">
    <source>
        <dbReference type="EMBL" id="SFO09962.1"/>
    </source>
</evidence>
<evidence type="ECO:0000256" key="2">
    <source>
        <dbReference type="SAM" id="MobiDB-lite"/>
    </source>
</evidence>
<feature type="repeat" description="TPR" evidence="1">
    <location>
        <begin position="340"/>
        <end position="373"/>
    </location>
</feature>
<proteinExistence type="predicted"/>
<keyword evidence="5" id="KW-1185">Reference proteome</keyword>
<dbReference type="InterPro" id="IPR019734">
    <property type="entry name" value="TPR_rpt"/>
</dbReference>
<dbReference type="SUPFAM" id="SSF48452">
    <property type="entry name" value="TPR-like"/>
    <property type="match status" value="1"/>
</dbReference>
<dbReference type="Gene3D" id="2.40.10.10">
    <property type="entry name" value="Trypsin-like serine proteases"/>
    <property type="match status" value="2"/>
</dbReference>
<dbReference type="GO" id="GO:0016567">
    <property type="term" value="P:protein ubiquitination"/>
    <property type="evidence" value="ECO:0007669"/>
    <property type="project" value="TreeGrafter"/>
</dbReference>
<dbReference type="GO" id="GO:0051301">
    <property type="term" value="P:cell division"/>
    <property type="evidence" value="ECO:0007669"/>
    <property type="project" value="TreeGrafter"/>
</dbReference>
<feature type="repeat" description="TPR" evidence="1">
    <location>
        <begin position="374"/>
        <end position="407"/>
    </location>
</feature>
<dbReference type="Pfam" id="PF13365">
    <property type="entry name" value="Trypsin_2"/>
    <property type="match status" value="1"/>
</dbReference>
<feature type="signal peptide" evidence="3">
    <location>
        <begin position="1"/>
        <end position="23"/>
    </location>
</feature>
<feature type="repeat" description="TPR" evidence="1">
    <location>
        <begin position="272"/>
        <end position="305"/>
    </location>
</feature>
<feature type="region of interest" description="Disordered" evidence="2">
    <location>
        <begin position="211"/>
        <end position="234"/>
    </location>
</feature>
<dbReference type="GO" id="GO:0031145">
    <property type="term" value="P:anaphase-promoting complex-dependent catabolic process"/>
    <property type="evidence" value="ECO:0007669"/>
    <property type="project" value="TreeGrafter"/>
</dbReference>
<keyword evidence="3" id="KW-0732">Signal</keyword>
<feature type="repeat" description="TPR" evidence="1">
    <location>
        <begin position="408"/>
        <end position="441"/>
    </location>
</feature>
<evidence type="ECO:0000256" key="1">
    <source>
        <dbReference type="PROSITE-ProRule" id="PRU00339"/>
    </source>
</evidence>
<dbReference type="PROSITE" id="PS50005">
    <property type="entry name" value="TPR"/>
    <property type="match status" value="5"/>
</dbReference>
<dbReference type="PANTHER" id="PTHR12558:SF13">
    <property type="entry name" value="CELL DIVISION CYCLE PROTEIN 27 HOMOLOG"/>
    <property type="match status" value="1"/>
</dbReference>
<organism evidence="4 5">
    <name type="scientific">Nitrosospira briensis</name>
    <dbReference type="NCBI Taxonomy" id="35799"/>
    <lineage>
        <taxon>Bacteria</taxon>
        <taxon>Pseudomonadati</taxon>
        <taxon>Pseudomonadota</taxon>
        <taxon>Betaproteobacteria</taxon>
        <taxon>Nitrosomonadales</taxon>
        <taxon>Nitrosomonadaceae</taxon>
        <taxon>Nitrosospira</taxon>
    </lineage>
</organism>
<dbReference type="Proteomes" id="UP000183107">
    <property type="component" value="Unassembled WGS sequence"/>
</dbReference>
<dbReference type="SMART" id="SM00028">
    <property type="entry name" value="TPR"/>
    <property type="match status" value="5"/>
</dbReference>
<dbReference type="Gene3D" id="1.25.40.10">
    <property type="entry name" value="Tetratricopeptide repeat domain"/>
    <property type="match status" value="2"/>
</dbReference>
<dbReference type="Pfam" id="PF13432">
    <property type="entry name" value="TPR_16"/>
    <property type="match status" value="2"/>
</dbReference>
<name>A0A1I5EEK1_9PROT</name>
<protein>
    <submittedName>
        <fullName evidence="4">Tetratricopeptide repeat-containing protein</fullName>
    </submittedName>
</protein>
<reference evidence="5" key="1">
    <citation type="submission" date="2016-10" db="EMBL/GenBank/DDBJ databases">
        <authorList>
            <person name="Varghese N."/>
        </authorList>
    </citation>
    <scope>NUCLEOTIDE SEQUENCE [LARGE SCALE GENOMIC DNA]</scope>
    <source>
        <strain evidence="5">Nsp8</strain>
    </source>
</reference>
<dbReference type="InterPro" id="IPR009003">
    <property type="entry name" value="Peptidase_S1_PA"/>
</dbReference>
<dbReference type="GO" id="GO:0005737">
    <property type="term" value="C:cytoplasm"/>
    <property type="evidence" value="ECO:0007669"/>
    <property type="project" value="TreeGrafter"/>
</dbReference>
<gene>
    <name evidence="4" type="ORF">SAMN05216386_2631</name>
</gene>
<dbReference type="InterPro" id="IPR011990">
    <property type="entry name" value="TPR-like_helical_dom_sf"/>
</dbReference>
<feature type="repeat" description="TPR" evidence="1">
    <location>
        <begin position="306"/>
        <end position="339"/>
    </location>
</feature>
<evidence type="ECO:0000313" key="5">
    <source>
        <dbReference type="Proteomes" id="UP000183107"/>
    </source>
</evidence>
<dbReference type="PROSITE" id="PS50293">
    <property type="entry name" value="TPR_REGION"/>
    <property type="match status" value="3"/>
</dbReference>
<dbReference type="AlphaFoldDB" id="A0A1I5EEK1"/>
<evidence type="ECO:0000256" key="3">
    <source>
        <dbReference type="SAM" id="SignalP"/>
    </source>
</evidence>
<dbReference type="EMBL" id="FOVJ01000007">
    <property type="protein sequence ID" value="SFO09962.1"/>
    <property type="molecule type" value="Genomic_DNA"/>
</dbReference>